<dbReference type="InterPro" id="IPR039069">
    <property type="entry name" value="CE7"/>
</dbReference>
<comment type="caution">
    <text evidence="6">The sequence shown here is derived from an EMBL/GenBank/DDBJ whole genome shotgun (WGS) entry which is preliminary data.</text>
</comment>
<accession>A0A844FZ25</accession>
<feature type="compositionally biased region" description="Basic and acidic residues" evidence="3">
    <location>
        <begin position="66"/>
        <end position="75"/>
    </location>
</feature>
<feature type="domain" description="Acetyl xylan esterase" evidence="5">
    <location>
        <begin position="347"/>
        <end position="404"/>
    </location>
</feature>
<dbReference type="SUPFAM" id="SSF53474">
    <property type="entry name" value="alpha/beta-Hydrolases"/>
    <property type="match status" value="1"/>
</dbReference>
<feature type="active site" description="Nucleophile" evidence="1">
    <location>
        <position position="299"/>
    </location>
</feature>
<feature type="active site" description="Charge relay system" evidence="1">
    <location>
        <position position="371"/>
    </location>
</feature>
<organism evidence="6 7">
    <name type="scientific">Victivallis lenta</name>
    <dbReference type="NCBI Taxonomy" id="2606640"/>
    <lineage>
        <taxon>Bacteria</taxon>
        <taxon>Pseudomonadati</taxon>
        <taxon>Lentisphaerota</taxon>
        <taxon>Lentisphaeria</taxon>
        <taxon>Victivallales</taxon>
        <taxon>Victivallaceae</taxon>
        <taxon>Victivallis</taxon>
    </lineage>
</organism>
<protein>
    <submittedName>
        <fullName evidence="6">Acetylxylan esterase</fullName>
    </submittedName>
</protein>
<feature type="binding site" evidence="2">
    <location>
        <position position="208"/>
    </location>
    <ligand>
        <name>substrate</name>
    </ligand>
</feature>
<feature type="active site" description="Charge relay system" evidence="1">
    <location>
        <position position="400"/>
    </location>
</feature>
<name>A0A844FZ25_9BACT</name>
<sequence length="415" mass="45304">MKTRFRLVLLLFALAAAALRAGEFSFSCKTDKSPLEYALGEKMTFTLRLLEDGEPLPGKKLVWTRTGDDGRKESGEASSDSPLVIETSIDRPGFVRIKVDPFDADGKPLMRGRDKFGFDGGAGAAVGQIGGGEIPEDFDAFWAAQKAELAKIPLKVLEMEEVDSGDPAVKCYDLKIACAGGMPVSGYLCMPKNAEPKSLEAELLFRGYAVVGASRPVKQGKERIAFQINAHGIENGRPESYYNELKNGKLRAYGFRDDENRERETTYFRGMVLRLLRALEYLKSLPEWDGKTLAVSGGSQGGFQALAAAALDPDVTQCFAGIPWLCDLSGITRGRLRGWRPNYAPGLDYIDSAFFGTRIKCPVTIEAGLGDYVCPPSGVAALYNGISAPKKIVWKQGRTHAYSPRNAETFVQEAE</sequence>
<feature type="chain" id="PRO_5032641704" evidence="4">
    <location>
        <begin position="22"/>
        <end position="415"/>
    </location>
</feature>
<dbReference type="EMBL" id="VUNS01000002">
    <property type="protein sequence ID" value="MST95974.1"/>
    <property type="molecule type" value="Genomic_DNA"/>
</dbReference>
<dbReference type="Gene3D" id="3.40.50.1820">
    <property type="entry name" value="alpha/beta hydrolase"/>
    <property type="match status" value="1"/>
</dbReference>
<reference evidence="6 7" key="1">
    <citation type="submission" date="2019-08" db="EMBL/GenBank/DDBJ databases">
        <title>In-depth cultivation of the pig gut microbiome towards novel bacterial diversity and tailored functional studies.</title>
        <authorList>
            <person name="Wylensek D."/>
            <person name="Hitch T.C.A."/>
            <person name="Clavel T."/>
        </authorList>
    </citation>
    <scope>NUCLEOTIDE SEQUENCE [LARGE SCALE GENOMIC DNA]</scope>
    <source>
        <strain evidence="6 7">BBE-744-WT-12</strain>
    </source>
</reference>
<evidence type="ECO:0000259" key="5">
    <source>
        <dbReference type="Pfam" id="PF05448"/>
    </source>
</evidence>
<feature type="signal peptide" evidence="4">
    <location>
        <begin position="1"/>
        <end position="21"/>
    </location>
</feature>
<evidence type="ECO:0000256" key="1">
    <source>
        <dbReference type="PIRSR" id="PIRSR639069-1"/>
    </source>
</evidence>
<keyword evidence="7" id="KW-1185">Reference proteome</keyword>
<dbReference type="InterPro" id="IPR008391">
    <property type="entry name" value="AXE1_dom"/>
</dbReference>
<gene>
    <name evidence="6" type="ORF">FYJ85_02810</name>
</gene>
<evidence type="ECO:0000313" key="6">
    <source>
        <dbReference type="EMBL" id="MST95974.1"/>
    </source>
</evidence>
<proteinExistence type="predicted"/>
<evidence type="ECO:0000256" key="3">
    <source>
        <dbReference type="SAM" id="MobiDB-lite"/>
    </source>
</evidence>
<dbReference type="PANTHER" id="PTHR40111:SF1">
    <property type="entry name" value="CEPHALOSPORIN-C DEACETYLASE"/>
    <property type="match status" value="1"/>
</dbReference>
<feature type="region of interest" description="Disordered" evidence="3">
    <location>
        <begin position="62"/>
        <end position="82"/>
    </location>
</feature>
<dbReference type="RefSeq" id="WP_154416929.1">
    <property type="nucleotide sequence ID" value="NZ_VUNS01000002.1"/>
</dbReference>
<evidence type="ECO:0000256" key="2">
    <source>
        <dbReference type="PIRSR" id="PIRSR639069-2"/>
    </source>
</evidence>
<keyword evidence="4" id="KW-0732">Signal</keyword>
<evidence type="ECO:0000256" key="4">
    <source>
        <dbReference type="SAM" id="SignalP"/>
    </source>
</evidence>
<evidence type="ECO:0000313" key="7">
    <source>
        <dbReference type="Proteomes" id="UP000435649"/>
    </source>
</evidence>
<feature type="domain" description="Acetyl xylan esterase" evidence="5">
    <location>
        <begin position="133"/>
        <end position="331"/>
    </location>
</feature>
<dbReference type="PANTHER" id="PTHR40111">
    <property type="entry name" value="CEPHALOSPORIN-C DEACETYLASE"/>
    <property type="match status" value="1"/>
</dbReference>
<dbReference type="GO" id="GO:0005976">
    <property type="term" value="P:polysaccharide metabolic process"/>
    <property type="evidence" value="ECO:0007669"/>
    <property type="project" value="TreeGrafter"/>
</dbReference>
<dbReference type="Pfam" id="PF05448">
    <property type="entry name" value="AXE1"/>
    <property type="match status" value="2"/>
</dbReference>
<dbReference type="Proteomes" id="UP000435649">
    <property type="component" value="Unassembled WGS sequence"/>
</dbReference>
<dbReference type="AlphaFoldDB" id="A0A844FZ25"/>
<dbReference type="GO" id="GO:0052689">
    <property type="term" value="F:carboxylic ester hydrolase activity"/>
    <property type="evidence" value="ECO:0007669"/>
    <property type="project" value="TreeGrafter"/>
</dbReference>
<dbReference type="InterPro" id="IPR029058">
    <property type="entry name" value="AB_hydrolase_fold"/>
</dbReference>